<dbReference type="EMBL" id="CP000230">
    <property type="protein sequence ID" value="ABC22314.1"/>
    <property type="molecule type" value="Genomic_DNA"/>
</dbReference>
<organism evidence="1 2">
    <name type="scientific">Rhodospirillum rubrum (strain ATCC 11170 / ATH 1.1.1 / DSM 467 / LMG 4362 / NCIMB 8255 / S1)</name>
    <dbReference type="NCBI Taxonomy" id="269796"/>
    <lineage>
        <taxon>Bacteria</taxon>
        <taxon>Pseudomonadati</taxon>
        <taxon>Pseudomonadota</taxon>
        <taxon>Alphaproteobacteria</taxon>
        <taxon>Rhodospirillales</taxon>
        <taxon>Rhodospirillaceae</taxon>
        <taxon>Rhodospirillum</taxon>
    </lineage>
</organism>
<evidence type="ECO:0000313" key="2">
    <source>
        <dbReference type="Proteomes" id="UP000001929"/>
    </source>
</evidence>
<gene>
    <name evidence="1" type="ordered locus">Rru_A1513</name>
</gene>
<name>Q2RU81_RHORT</name>
<proteinExistence type="predicted"/>
<reference evidence="1 2" key="1">
    <citation type="journal article" date="2011" name="Stand. Genomic Sci.">
        <title>Complete genome sequence of Rhodospirillum rubrum type strain (S1).</title>
        <authorList>
            <person name="Munk A.C."/>
            <person name="Copeland A."/>
            <person name="Lucas S."/>
            <person name="Lapidus A."/>
            <person name="Del Rio T.G."/>
            <person name="Barry K."/>
            <person name="Detter J.C."/>
            <person name="Hammon N."/>
            <person name="Israni S."/>
            <person name="Pitluck S."/>
            <person name="Brettin T."/>
            <person name="Bruce D."/>
            <person name="Han C."/>
            <person name="Tapia R."/>
            <person name="Gilna P."/>
            <person name="Schmutz J."/>
            <person name="Larimer F."/>
            <person name="Land M."/>
            <person name="Kyrpides N.C."/>
            <person name="Mavromatis K."/>
            <person name="Richardson P."/>
            <person name="Rohde M."/>
            <person name="Goker M."/>
            <person name="Klenk H.P."/>
            <person name="Zhang Y."/>
            <person name="Roberts G.P."/>
            <person name="Reslewic S."/>
            <person name="Schwartz D.C."/>
        </authorList>
    </citation>
    <scope>NUCLEOTIDE SEQUENCE [LARGE SCALE GENOMIC DNA]</scope>
    <source>
        <strain evidence="2">ATCC 11170 / ATH 1.1.1 / DSM 467 / LMG 4362 / NCIMB 8255 / S1</strain>
    </source>
</reference>
<sequence length="135" mass="15428">MTNQRPSSWWHDVGACLEDMLNTAKAIERYTDGVSREAFLQDTEKQIEILGDAADRLMKSDAAYAVNFLGIPLRDIKVRWCLFCWSIRRMRAQPAYVESFAIADHDGESAALSATVAEIRSQAKDLERWSRAFQR</sequence>
<protein>
    <submittedName>
        <fullName evidence="1">Uncharacterized protein</fullName>
    </submittedName>
</protein>
<dbReference type="STRING" id="269796.Rru_A1513"/>
<evidence type="ECO:0000313" key="1">
    <source>
        <dbReference type="EMBL" id="ABC22314.1"/>
    </source>
</evidence>
<dbReference type="Proteomes" id="UP000001929">
    <property type="component" value="Chromosome"/>
</dbReference>
<dbReference type="HOGENOM" id="CLU_2094992_0_0_5"/>
<dbReference type="KEGG" id="rru:Rru_A1513"/>
<dbReference type="EnsemblBacteria" id="ABC22314">
    <property type="protein sequence ID" value="ABC22314"/>
    <property type="gene ID" value="Rru_A1513"/>
</dbReference>
<dbReference type="AlphaFoldDB" id="Q2RU81"/>
<accession>Q2RU81</accession>
<keyword evidence="2" id="KW-1185">Reference proteome</keyword>